<dbReference type="Gene3D" id="3.90.1150.10">
    <property type="entry name" value="Aspartate Aminotransferase, domain 1"/>
    <property type="match status" value="1"/>
</dbReference>
<gene>
    <name evidence="7" type="ORF">B5D80_15095</name>
</gene>
<dbReference type="GO" id="GO:0030170">
    <property type="term" value="F:pyridoxal phosphate binding"/>
    <property type="evidence" value="ECO:0007669"/>
    <property type="project" value="InterPro"/>
</dbReference>
<evidence type="ECO:0000256" key="1">
    <source>
        <dbReference type="ARBA" id="ARBA00001933"/>
    </source>
</evidence>
<dbReference type="InterPro" id="IPR050087">
    <property type="entry name" value="AON_synthase_class-II"/>
</dbReference>
<organism evidence="7 8">
    <name type="scientific">Micromonospora wenchangensis</name>
    <dbReference type="NCBI Taxonomy" id="1185415"/>
    <lineage>
        <taxon>Bacteria</taxon>
        <taxon>Bacillati</taxon>
        <taxon>Actinomycetota</taxon>
        <taxon>Actinomycetes</taxon>
        <taxon>Micromonosporales</taxon>
        <taxon>Micromonosporaceae</taxon>
        <taxon>Micromonospora</taxon>
    </lineage>
</organism>
<reference evidence="7 8" key="1">
    <citation type="submission" date="2017-03" db="EMBL/GenBank/DDBJ databases">
        <title>Whole genome sequence of Micromonospora wenchangensis, isolated from mangrove soil.</title>
        <authorList>
            <person name="Yang H."/>
        </authorList>
    </citation>
    <scope>NUCLEOTIDE SEQUENCE [LARGE SCALE GENOMIC DNA]</scope>
    <source>
        <strain evidence="7 8">CCTCC AA 2012002</strain>
    </source>
</reference>
<dbReference type="PANTHER" id="PTHR13693:SF100">
    <property type="entry name" value="8-AMINO-7-OXONONANOATE SYNTHASE"/>
    <property type="match status" value="1"/>
</dbReference>
<protein>
    <recommendedName>
        <fullName evidence="2">8-amino-7-oxononanoate synthase</fullName>
        <ecNumber evidence="2">2.3.1.47</ecNumber>
    </recommendedName>
</protein>
<dbReference type="InterPro" id="IPR015421">
    <property type="entry name" value="PyrdxlP-dep_Trfase_major"/>
</dbReference>
<feature type="domain" description="Aminotransferase class I/classII large" evidence="6">
    <location>
        <begin position="157"/>
        <end position="380"/>
    </location>
</feature>
<sequence>MLAASDPVWQAAAEHGLIDMHVDAASDYELVIRETGHRFVNMCSCSYLGLNSHPKILQGAVDALATAKSTSLSVSATRIRPNLSADLEDELGDLWRADILVGLSCSTLTSGILPLLAGGQLAEGGPRTMVFDRFAHFNLAHVKPICADESLVLTAPHNDLDYVEDVCRKHPRVAYVADGAYSMGGALPLEGLLELQDRYGLFLYIDDSHSLSAVGEHGEGYVRSRAELNPLTMVVASLVKGFGTGGAVAMLGDRGLVRLLRRHAGPVGWSQSPDNMVLGASLASAALHRTPELGELQRRLRDNVELFDRLVPTPHAGNDFAVRVVPVGEADRAIDLSVRMFERGYYCSAVFFPIVAKGEAGLRILLRADLPSKLVTDFASSVTTESMA</sequence>
<evidence type="ECO:0000256" key="2">
    <source>
        <dbReference type="ARBA" id="ARBA00013187"/>
    </source>
</evidence>
<dbReference type="EC" id="2.3.1.47" evidence="2"/>
<dbReference type="InterPro" id="IPR004839">
    <property type="entry name" value="Aminotransferase_I/II_large"/>
</dbReference>
<dbReference type="GO" id="GO:0009102">
    <property type="term" value="P:biotin biosynthetic process"/>
    <property type="evidence" value="ECO:0007669"/>
    <property type="project" value="TreeGrafter"/>
</dbReference>
<accession>A0A246RLQ7</accession>
<evidence type="ECO:0000259" key="6">
    <source>
        <dbReference type="Pfam" id="PF00155"/>
    </source>
</evidence>
<dbReference type="EMBL" id="MZMV01000022">
    <property type="protein sequence ID" value="OWV07130.1"/>
    <property type="molecule type" value="Genomic_DNA"/>
</dbReference>
<keyword evidence="7" id="KW-0436">Ligase</keyword>
<proteinExistence type="predicted"/>
<keyword evidence="8" id="KW-1185">Reference proteome</keyword>
<evidence type="ECO:0000313" key="8">
    <source>
        <dbReference type="Proteomes" id="UP000197174"/>
    </source>
</evidence>
<dbReference type="InterPro" id="IPR015422">
    <property type="entry name" value="PyrdxlP-dep_Trfase_small"/>
</dbReference>
<dbReference type="Gene3D" id="3.40.640.10">
    <property type="entry name" value="Type I PLP-dependent aspartate aminotransferase-like (Major domain)"/>
    <property type="match status" value="1"/>
</dbReference>
<comment type="catalytic activity">
    <reaction evidence="5">
        <text>6-carboxyhexanoyl-[ACP] + L-alanine + H(+) = (8S)-8-amino-7-oxononanoate + holo-[ACP] + CO2</text>
        <dbReference type="Rhea" id="RHEA:42288"/>
        <dbReference type="Rhea" id="RHEA-COMP:9685"/>
        <dbReference type="Rhea" id="RHEA-COMP:9955"/>
        <dbReference type="ChEBI" id="CHEBI:15378"/>
        <dbReference type="ChEBI" id="CHEBI:16526"/>
        <dbReference type="ChEBI" id="CHEBI:57972"/>
        <dbReference type="ChEBI" id="CHEBI:64479"/>
        <dbReference type="ChEBI" id="CHEBI:78846"/>
        <dbReference type="ChEBI" id="CHEBI:149468"/>
        <dbReference type="EC" id="2.3.1.47"/>
    </reaction>
</comment>
<evidence type="ECO:0000256" key="4">
    <source>
        <dbReference type="ARBA" id="ARBA00022898"/>
    </source>
</evidence>
<evidence type="ECO:0000256" key="5">
    <source>
        <dbReference type="ARBA" id="ARBA00047715"/>
    </source>
</evidence>
<dbReference type="AlphaFoldDB" id="A0A246RLQ7"/>
<dbReference type="SUPFAM" id="SSF53383">
    <property type="entry name" value="PLP-dependent transferases"/>
    <property type="match status" value="1"/>
</dbReference>
<dbReference type="InterPro" id="IPR015424">
    <property type="entry name" value="PyrdxlP-dep_Trfase"/>
</dbReference>
<evidence type="ECO:0000313" key="7">
    <source>
        <dbReference type="EMBL" id="OWV07130.1"/>
    </source>
</evidence>
<dbReference type="PANTHER" id="PTHR13693">
    <property type="entry name" value="CLASS II AMINOTRANSFERASE/8-AMINO-7-OXONONANOATE SYNTHASE"/>
    <property type="match status" value="1"/>
</dbReference>
<dbReference type="GO" id="GO:0008710">
    <property type="term" value="F:8-amino-7-oxononanoate synthase activity"/>
    <property type="evidence" value="ECO:0007669"/>
    <property type="project" value="UniProtKB-EC"/>
</dbReference>
<dbReference type="GO" id="GO:0016874">
    <property type="term" value="F:ligase activity"/>
    <property type="evidence" value="ECO:0007669"/>
    <property type="project" value="UniProtKB-KW"/>
</dbReference>
<name>A0A246RLQ7_9ACTN</name>
<evidence type="ECO:0000256" key="3">
    <source>
        <dbReference type="ARBA" id="ARBA00022679"/>
    </source>
</evidence>
<dbReference type="Pfam" id="PF00155">
    <property type="entry name" value="Aminotran_1_2"/>
    <property type="match status" value="1"/>
</dbReference>
<keyword evidence="3" id="KW-0808">Transferase</keyword>
<dbReference type="Proteomes" id="UP000197174">
    <property type="component" value="Unassembled WGS sequence"/>
</dbReference>
<dbReference type="NCBIfam" id="NF005697">
    <property type="entry name" value="PRK07505.1"/>
    <property type="match status" value="1"/>
</dbReference>
<dbReference type="OrthoDB" id="9807157at2"/>
<keyword evidence="4" id="KW-0663">Pyridoxal phosphate</keyword>
<comment type="caution">
    <text evidence="7">The sequence shown here is derived from an EMBL/GenBank/DDBJ whole genome shotgun (WGS) entry which is preliminary data.</text>
</comment>
<comment type="cofactor">
    <cofactor evidence="1">
        <name>pyridoxal 5'-phosphate</name>
        <dbReference type="ChEBI" id="CHEBI:597326"/>
    </cofactor>
</comment>